<evidence type="ECO:0000313" key="2">
    <source>
        <dbReference type="EMBL" id="NRT58023.1"/>
    </source>
</evidence>
<comment type="caution">
    <text evidence="2">The sequence shown here is derived from an EMBL/GenBank/DDBJ whole genome shotgun (WGS) entry which is preliminary data.</text>
</comment>
<keyword evidence="3" id="KW-1185">Reference proteome</keyword>
<evidence type="ECO:0000256" key="1">
    <source>
        <dbReference type="SAM" id="MobiDB-lite"/>
    </source>
</evidence>
<name>A0ABX2G6R7_9BURK</name>
<dbReference type="EMBL" id="JABSNM010000022">
    <property type="protein sequence ID" value="NRT58023.1"/>
    <property type="molecule type" value="Genomic_DNA"/>
</dbReference>
<protein>
    <submittedName>
        <fullName evidence="2">Uncharacterized protein (TIGR02678 family)</fullName>
    </submittedName>
</protein>
<sequence>MSVISPRDRPPANARRPDSLAIGQWQQQQQREALRTALRALLMTPLMPASDADFAAVRQHAQALREWFAREAGWTLQVERDGARLYKRMADTGDATRGLPGYDRRRYALLCLACAVLERAEPQISLRQLGERLLTLAAEPTLAERGWGFTLGTAGERRELVAVCRTLLGLGVLVQVAGDEDGFVRHADPTDAAAAAQHDVLYDVQRRALGGVFAAVRGPSTWSADETPDTLEARLQALGADVVAGGALDSDEARRTAWRHHLARRLLDDPVVYFDTLDPDLRAYAVQQRGPMAARLSEATGLQPEQRAEGIALVDEDGRLTDTVLPGEGTDAHVALLVAGHLASREGVHRDEVIDFVRGCMAQHGRFWRKSAREPEAAPELAALALDRLERLHLITRTGDWLQPRPALARFATPLATTPPRPTGTDLFASPHTT</sequence>
<accession>A0ABX2G6R7</accession>
<dbReference type="Proteomes" id="UP001516061">
    <property type="component" value="Unassembled WGS sequence"/>
</dbReference>
<reference evidence="2 3" key="1">
    <citation type="submission" date="2020-05" db="EMBL/GenBank/DDBJ databases">
        <title>Genomic Encyclopedia of Type Strains, Phase IV (KMG-V): Genome sequencing to study the core and pangenomes of soil and plant-associated prokaryotes.</title>
        <authorList>
            <person name="Whitman W."/>
        </authorList>
    </citation>
    <scope>NUCLEOTIDE SEQUENCE [LARGE SCALE GENOMIC DNA]</scope>
    <source>
        <strain evidence="2 3">C29</strain>
    </source>
</reference>
<dbReference type="Pfam" id="PF09661">
    <property type="entry name" value="DUF2398"/>
    <property type="match status" value="1"/>
</dbReference>
<dbReference type="NCBIfam" id="TIGR02678">
    <property type="entry name" value="TIGR02678 family protein"/>
    <property type="match status" value="1"/>
</dbReference>
<dbReference type="InterPro" id="IPR013494">
    <property type="entry name" value="CHP02678"/>
</dbReference>
<feature type="region of interest" description="Disordered" evidence="1">
    <location>
        <begin position="414"/>
        <end position="434"/>
    </location>
</feature>
<organism evidence="2 3">
    <name type="scientific">Sphaerotilus uruguayifluvii</name>
    <dbReference type="NCBI Taxonomy" id="2735897"/>
    <lineage>
        <taxon>Bacteria</taxon>
        <taxon>Pseudomonadati</taxon>
        <taxon>Pseudomonadota</taxon>
        <taxon>Betaproteobacteria</taxon>
        <taxon>Burkholderiales</taxon>
        <taxon>Sphaerotilaceae</taxon>
        <taxon>Sphaerotilus</taxon>
    </lineage>
</organism>
<evidence type="ECO:0000313" key="3">
    <source>
        <dbReference type="Proteomes" id="UP001516061"/>
    </source>
</evidence>
<dbReference type="RefSeq" id="WP_173807052.1">
    <property type="nucleotide sequence ID" value="NZ_JABSNM010000022.1"/>
</dbReference>
<proteinExistence type="predicted"/>
<gene>
    <name evidence="2" type="ORF">HNQ01_003789</name>
</gene>